<gene>
    <name evidence="2" type="ORF">N7492_010329</name>
</gene>
<reference evidence="2" key="1">
    <citation type="submission" date="2022-11" db="EMBL/GenBank/DDBJ databases">
        <authorList>
            <person name="Petersen C."/>
        </authorList>
    </citation>
    <scope>NUCLEOTIDE SEQUENCE</scope>
    <source>
        <strain evidence="2">IBT 21917</strain>
    </source>
</reference>
<feature type="compositionally biased region" description="Acidic residues" evidence="1">
    <location>
        <begin position="222"/>
        <end position="237"/>
    </location>
</feature>
<feature type="compositionally biased region" description="Basic residues" evidence="1">
    <location>
        <begin position="184"/>
        <end position="199"/>
    </location>
</feature>
<comment type="caution">
    <text evidence="2">The sequence shown here is derived from an EMBL/GenBank/DDBJ whole genome shotgun (WGS) entry which is preliminary data.</text>
</comment>
<dbReference type="Proteomes" id="UP001146351">
    <property type="component" value="Unassembled WGS sequence"/>
</dbReference>
<sequence>MATNNLAKSLKGLSLVLFGLALVALAVWGLLFGQIPSSGFSAPLASRIKPREVYNSTQTLSAEFRDAGMISSTSPEFATLNMTISGVGALEGEFCESHKGCDLAFICVDHKCVKGCLKRNDCSRWQRCKDGKCHFRRRECSEYGRPCSFHEQCCSGYCGSSGDYWRPWPVVCKRFYYPKPKPGTPKKPKKGKKVKKPKSKTPEQGGGEDDHEGDQEGQNIVEDVEDMEMEGDVETAE</sequence>
<protein>
    <submittedName>
        <fullName evidence="2">Uncharacterized protein</fullName>
    </submittedName>
</protein>
<feature type="region of interest" description="Disordered" evidence="1">
    <location>
        <begin position="181"/>
        <end position="237"/>
    </location>
</feature>
<proteinExistence type="predicted"/>
<keyword evidence="3" id="KW-1185">Reference proteome</keyword>
<evidence type="ECO:0000313" key="2">
    <source>
        <dbReference type="EMBL" id="KAJ5152034.1"/>
    </source>
</evidence>
<dbReference type="AlphaFoldDB" id="A0A9W9LEU3"/>
<evidence type="ECO:0000313" key="3">
    <source>
        <dbReference type="Proteomes" id="UP001146351"/>
    </source>
</evidence>
<accession>A0A9W9LEU3</accession>
<dbReference type="EMBL" id="JAPQKO010000008">
    <property type="protein sequence ID" value="KAJ5152034.1"/>
    <property type="molecule type" value="Genomic_DNA"/>
</dbReference>
<feature type="compositionally biased region" description="Acidic residues" evidence="1">
    <location>
        <begin position="206"/>
        <end position="215"/>
    </location>
</feature>
<evidence type="ECO:0000256" key="1">
    <source>
        <dbReference type="SAM" id="MobiDB-lite"/>
    </source>
</evidence>
<reference evidence="2" key="2">
    <citation type="journal article" date="2023" name="IMA Fungus">
        <title>Comparative genomic study of the Penicillium genus elucidates a diverse pangenome and 15 lateral gene transfer events.</title>
        <authorList>
            <person name="Petersen C."/>
            <person name="Sorensen T."/>
            <person name="Nielsen M.R."/>
            <person name="Sondergaard T.E."/>
            <person name="Sorensen J.L."/>
            <person name="Fitzpatrick D.A."/>
            <person name="Frisvad J.C."/>
            <person name="Nielsen K.L."/>
        </authorList>
    </citation>
    <scope>NUCLEOTIDE SEQUENCE</scope>
    <source>
        <strain evidence="2">IBT 21917</strain>
    </source>
</reference>
<name>A0A9W9LEU3_9EURO</name>
<organism evidence="2 3">
    <name type="scientific">Penicillium capsulatum</name>
    <dbReference type="NCBI Taxonomy" id="69766"/>
    <lineage>
        <taxon>Eukaryota</taxon>
        <taxon>Fungi</taxon>
        <taxon>Dikarya</taxon>
        <taxon>Ascomycota</taxon>
        <taxon>Pezizomycotina</taxon>
        <taxon>Eurotiomycetes</taxon>
        <taxon>Eurotiomycetidae</taxon>
        <taxon>Eurotiales</taxon>
        <taxon>Aspergillaceae</taxon>
        <taxon>Penicillium</taxon>
    </lineage>
</organism>